<dbReference type="Proteomes" id="UP000737018">
    <property type="component" value="Unassembled WGS sequence"/>
</dbReference>
<feature type="signal peptide" evidence="1">
    <location>
        <begin position="1"/>
        <end position="27"/>
    </location>
</feature>
<sequence>MWKKTLFTVAKVVLLSFLIFSIKPLEATRPLDEKNTSNVAKKMTFQENTAAVPPSGPNPCTYIPGPALPLPPPSHVLDVRTRTRKRREDSHFRFVTEKVHFVICLGNSGQMMGF</sequence>
<accession>A0A8J4VA59</accession>
<evidence type="ECO:0000313" key="2">
    <source>
        <dbReference type="EMBL" id="KAF3954028.1"/>
    </source>
</evidence>
<dbReference type="AlphaFoldDB" id="A0A8J4VA59"/>
<reference evidence="2" key="1">
    <citation type="submission" date="2020-03" db="EMBL/GenBank/DDBJ databases">
        <title>Castanea mollissima Vanexum genome sequencing.</title>
        <authorList>
            <person name="Staton M."/>
        </authorList>
    </citation>
    <scope>NUCLEOTIDE SEQUENCE</scope>
    <source>
        <tissue evidence="2">Leaf</tissue>
    </source>
</reference>
<evidence type="ECO:0000256" key="1">
    <source>
        <dbReference type="SAM" id="SignalP"/>
    </source>
</evidence>
<comment type="caution">
    <text evidence="2">The sequence shown here is derived from an EMBL/GenBank/DDBJ whole genome shotgun (WGS) entry which is preliminary data.</text>
</comment>
<dbReference type="EMBL" id="JRKL02003855">
    <property type="protein sequence ID" value="KAF3954028.1"/>
    <property type="molecule type" value="Genomic_DNA"/>
</dbReference>
<evidence type="ECO:0008006" key="4">
    <source>
        <dbReference type="Google" id="ProtNLM"/>
    </source>
</evidence>
<proteinExistence type="predicted"/>
<keyword evidence="3" id="KW-1185">Reference proteome</keyword>
<gene>
    <name evidence="2" type="ORF">CMV_020580</name>
</gene>
<name>A0A8J4VA59_9ROSI</name>
<feature type="chain" id="PRO_5035217747" description="Transmembrane protein" evidence="1">
    <location>
        <begin position="28"/>
        <end position="114"/>
    </location>
</feature>
<evidence type="ECO:0000313" key="3">
    <source>
        <dbReference type="Proteomes" id="UP000737018"/>
    </source>
</evidence>
<protein>
    <recommendedName>
        <fullName evidence="4">Transmembrane protein</fullName>
    </recommendedName>
</protein>
<dbReference type="OrthoDB" id="1638414at2759"/>
<organism evidence="2 3">
    <name type="scientific">Castanea mollissima</name>
    <name type="common">Chinese chestnut</name>
    <dbReference type="NCBI Taxonomy" id="60419"/>
    <lineage>
        <taxon>Eukaryota</taxon>
        <taxon>Viridiplantae</taxon>
        <taxon>Streptophyta</taxon>
        <taxon>Embryophyta</taxon>
        <taxon>Tracheophyta</taxon>
        <taxon>Spermatophyta</taxon>
        <taxon>Magnoliopsida</taxon>
        <taxon>eudicotyledons</taxon>
        <taxon>Gunneridae</taxon>
        <taxon>Pentapetalae</taxon>
        <taxon>rosids</taxon>
        <taxon>fabids</taxon>
        <taxon>Fagales</taxon>
        <taxon>Fagaceae</taxon>
        <taxon>Castanea</taxon>
    </lineage>
</organism>
<keyword evidence="1" id="KW-0732">Signal</keyword>